<dbReference type="AlphaFoldDB" id="A0A831VZA7"/>
<evidence type="ECO:0000313" key="1">
    <source>
        <dbReference type="EMBL" id="HEA52350.1"/>
    </source>
</evidence>
<dbReference type="Proteomes" id="UP000885748">
    <property type="component" value="Unassembled WGS sequence"/>
</dbReference>
<dbReference type="InterPro" id="IPR008878">
    <property type="entry name" value="Transposase_IS66_Orf2"/>
</dbReference>
<dbReference type="Pfam" id="PF05717">
    <property type="entry name" value="TnpB_IS66"/>
    <property type="match status" value="1"/>
</dbReference>
<accession>A0A831VZA7</accession>
<dbReference type="EMBL" id="DRGY01000067">
    <property type="protein sequence ID" value="HEA52350.1"/>
    <property type="molecule type" value="Genomic_DNA"/>
</dbReference>
<dbReference type="NCBIfam" id="NF033819">
    <property type="entry name" value="IS66_TnpB"/>
    <property type="match status" value="1"/>
</dbReference>
<protein>
    <submittedName>
        <fullName evidence="1">Transposase</fullName>
    </submittedName>
</protein>
<name>A0A831VZA7_9GAMM</name>
<organism evidence="1">
    <name type="scientific">Marinobacter antarcticus</name>
    <dbReference type="NCBI Taxonomy" id="564117"/>
    <lineage>
        <taxon>Bacteria</taxon>
        <taxon>Pseudomonadati</taxon>
        <taxon>Pseudomonadota</taxon>
        <taxon>Gammaproteobacteria</taxon>
        <taxon>Pseudomonadales</taxon>
        <taxon>Marinobacteraceae</taxon>
        <taxon>Marinobacter</taxon>
    </lineage>
</organism>
<dbReference type="PANTHER" id="PTHR36455:SF1">
    <property type="entry name" value="BLR8292 PROTEIN"/>
    <property type="match status" value="1"/>
</dbReference>
<sequence>MVARRCLHHRPARWQYRVAGCGSEAAVRRHRYLRPSLSLPQIYLYRAPVDFRKQANSLAVLVEQELGHNPFTGALYAFTNRQRNKIKCLMWEDNGFVLYYKALAEEKFKWPKASDELMLLTGEQINWLLDGYDIALLKGHKTLHYEAVN</sequence>
<comment type="caution">
    <text evidence="1">The sequence shown here is derived from an EMBL/GenBank/DDBJ whole genome shotgun (WGS) entry which is preliminary data.</text>
</comment>
<proteinExistence type="predicted"/>
<reference evidence="1" key="1">
    <citation type="journal article" date="2020" name="mSystems">
        <title>Genome- and Community-Level Interaction Insights into Carbon Utilization and Element Cycling Functions of Hydrothermarchaeota in Hydrothermal Sediment.</title>
        <authorList>
            <person name="Zhou Z."/>
            <person name="Liu Y."/>
            <person name="Xu W."/>
            <person name="Pan J."/>
            <person name="Luo Z.H."/>
            <person name="Li M."/>
        </authorList>
    </citation>
    <scope>NUCLEOTIDE SEQUENCE [LARGE SCALE GENOMIC DNA]</scope>
    <source>
        <strain evidence="1">HyVt-357</strain>
    </source>
</reference>
<gene>
    <name evidence="1" type="ORF">ENI00_08520</name>
</gene>
<dbReference type="PANTHER" id="PTHR36455">
    <property type="match status" value="1"/>
</dbReference>